<dbReference type="AlphaFoldDB" id="A0A0K2U513"/>
<dbReference type="EMBL" id="HACA01015983">
    <property type="protein sequence ID" value="CDW33344.1"/>
    <property type="molecule type" value="Transcribed_RNA"/>
</dbReference>
<feature type="non-terminal residue" evidence="1">
    <location>
        <position position="1"/>
    </location>
</feature>
<organism evidence="1">
    <name type="scientific">Lepeophtheirus salmonis</name>
    <name type="common">Salmon louse</name>
    <name type="synonym">Caligus salmonis</name>
    <dbReference type="NCBI Taxonomy" id="72036"/>
    <lineage>
        <taxon>Eukaryota</taxon>
        <taxon>Metazoa</taxon>
        <taxon>Ecdysozoa</taxon>
        <taxon>Arthropoda</taxon>
        <taxon>Crustacea</taxon>
        <taxon>Multicrustacea</taxon>
        <taxon>Hexanauplia</taxon>
        <taxon>Copepoda</taxon>
        <taxon>Siphonostomatoida</taxon>
        <taxon>Caligidae</taxon>
        <taxon>Lepeophtheirus</taxon>
    </lineage>
</organism>
<evidence type="ECO:0000313" key="1">
    <source>
        <dbReference type="EMBL" id="CDW33344.1"/>
    </source>
</evidence>
<name>A0A0K2U513_LEPSM</name>
<proteinExistence type="predicted"/>
<accession>A0A0K2U513</accession>
<sequence length="50" mass="5868">TRFQVKVLTIESLIAIVEYSGLRSFIINPLVEDYSLLLFKIGKIIYCFYH</sequence>
<reference evidence="1" key="1">
    <citation type="submission" date="2014-05" db="EMBL/GenBank/DDBJ databases">
        <authorList>
            <person name="Chronopoulou M."/>
        </authorList>
    </citation>
    <scope>NUCLEOTIDE SEQUENCE</scope>
    <source>
        <tissue evidence="1">Whole organism</tissue>
    </source>
</reference>
<protein>
    <submittedName>
        <fullName evidence="1">Uncharacterized protein</fullName>
    </submittedName>
</protein>